<dbReference type="Pfam" id="PF09346">
    <property type="entry name" value="SMI1_KNR4"/>
    <property type="match status" value="1"/>
</dbReference>
<dbReference type="InterPro" id="IPR037883">
    <property type="entry name" value="Knr4/Smi1-like_sf"/>
</dbReference>
<sequence>MERYVAMSTTQKEGVMLADLVKLEQELGIRFSSEYRELVQLVNAPEFGEWLFYPVKDARNLKKTFDDVARNTKLARENGLSNAFIAIAEDGTGDLLCLRIGNSGELLREVYVWLHETGECEQTYRDLGEMIRLQE</sequence>
<name>A0A841YVA6_9LIST</name>
<accession>A0A841YVA6</accession>
<dbReference type="Proteomes" id="UP000569903">
    <property type="component" value="Unassembled WGS sequence"/>
</dbReference>
<dbReference type="EMBL" id="JAARQN010000005">
    <property type="protein sequence ID" value="MBC1457731.1"/>
    <property type="molecule type" value="Genomic_DNA"/>
</dbReference>
<dbReference type="InterPro" id="IPR018958">
    <property type="entry name" value="Knr4/Smi1-like_dom"/>
</dbReference>
<gene>
    <name evidence="2" type="ORF">HB850_08175</name>
</gene>
<proteinExistence type="predicted"/>
<dbReference type="SUPFAM" id="SSF160631">
    <property type="entry name" value="SMI1/KNR4-like"/>
    <property type="match status" value="1"/>
</dbReference>
<protein>
    <submittedName>
        <fullName evidence="2">SMI1/KNR4 family protein</fullName>
    </submittedName>
</protein>
<evidence type="ECO:0000313" key="3">
    <source>
        <dbReference type="Proteomes" id="UP000569903"/>
    </source>
</evidence>
<dbReference type="SMART" id="SM00860">
    <property type="entry name" value="SMI1_KNR4"/>
    <property type="match status" value="1"/>
</dbReference>
<evidence type="ECO:0000313" key="2">
    <source>
        <dbReference type="EMBL" id="MBC1457731.1"/>
    </source>
</evidence>
<dbReference type="Gene3D" id="3.40.1580.10">
    <property type="entry name" value="SMI1/KNR4-like"/>
    <property type="match status" value="1"/>
</dbReference>
<dbReference type="RefSeq" id="WP_185388991.1">
    <property type="nucleotide sequence ID" value="NZ_JAARQN010000005.1"/>
</dbReference>
<feature type="domain" description="Knr4/Smi1-like" evidence="1">
    <location>
        <begin position="14"/>
        <end position="133"/>
    </location>
</feature>
<organism evidence="2 3">
    <name type="scientific">Listeria newyorkensis</name>
    <dbReference type="NCBI Taxonomy" id="1497681"/>
    <lineage>
        <taxon>Bacteria</taxon>
        <taxon>Bacillati</taxon>
        <taxon>Bacillota</taxon>
        <taxon>Bacilli</taxon>
        <taxon>Bacillales</taxon>
        <taxon>Listeriaceae</taxon>
        <taxon>Listeria</taxon>
    </lineage>
</organism>
<evidence type="ECO:0000259" key="1">
    <source>
        <dbReference type="SMART" id="SM00860"/>
    </source>
</evidence>
<dbReference type="AlphaFoldDB" id="A0A841YVA6"/>
<comment type="caution">
    <text evidence="2">The sequence shown here is derived from an EMBL/GenBank/DDBJ whole genome shotgun (WGS) entry which is preliminary data.</text>
</comment>
<reference evidence="2 3" key="1">
    <citation type="submission" date="2020-03" db="EMBL/GenBank/DDBJ databases">
        <title>Soil Listeria distribution.</title>
        <authorList>
            <person name="Liao J."/>
            <person name="Wiedmann M."/>
        </authorList>
    </citation>
    <scope>NUCLEOTIDE SEQUENCE [LARGE SCALE GENOMIC DNA]</scope>
    <source>
        <strain evidence="2 3">FSL L7-1614</strain>
    </source>
</reference>